<evidence type="ECO:0000313" key="1">
    <source>
        <dbReference type="EMBL" id="MFC7139822.1"/>
    </source>
</evidence>
<evidence type="ECO:0000313" key="2">
    <source>
        <dbReference type="Proteomes" id="UP001596432"/>
    </source>
</evidence>
<dbReference type="SUPFAM" id="SSF75169">
    <property type="entry name" value="DsrEFH-like"/>
    <property type="match status" value="1"/>
</dbReference>
<dbReference type="InterPro" id="IPR027396">
    <property type="entry name" value="DsrEFH-like"/>
</dbReference>
<dbReference type="EMBL" id="JBHTAS010000001">
    <property type="protein sequence ID" value="MFC7139822.1"/>
    <property type="molecule type" value="Genomic_DNA"/>
</dbReference>
<sequence length="116" mass="12687">MSKHAFLLLSPPENPGKIANPLEYAVQLDEAGHDVVVWFDGGSTFWFENLADRPAPALDAYESAKERDLIAGVCNHCASHKGVIEDVEAEGFEITGENHQPDVDALVDDGYELHIV</sequence>
<gene>
    <name evidence="1" type="ORF">ACFQMA_08220</name>
</gene>
<accession>A0ABD5XXG8</accession>
<name>A0ABD5XXG8_9EURY</name>
<proteinExistence type="predicted"/>
<dbReference type="Pfam" id="PF02635">
    <property type="entry name" value="DsrE"/>
    <property type="match status" value="1"/>
</dbReference>
<dbReference type="GeneID" id="78820087"/>
<reference evidence="1 2" key="1">
    <citation type="journal article" date="2019" name="Int. J. Syst. Evol. Microbiol.">
        <title>The Global Catalogue of Microorganisms (GCM) 10K type strain sequencing project: providing services to taxonomists for standard genome sequencing and annotation.</title>
        <authorList>
            <consortium name="The Broad Institute Genomics Platform"/>
            <consortium name="The Broad Institute Genome Sequencing Center for Infectious Disease"/>
            <person name="Wu L."/>
            <person name="Ma J."/>
        </authorList>
    </citation>
    <scope>NUCLEOTIDE SEQUENCE [LARGE SCALE GENOMIC DNA]</scope>
    <source>
        <strain evidence="1 2">XZYJT29</strain>
    </source>
</reference>
<comment type="caution">
    <text evidence="1">The sequence shown here is derived from an EMBL/GenBank/DDBJ whole genome shotgun (WGS) entry which is preliminary data.</text>
</comment>
<dbReference type="Gene3D" id="3.40.1260.10">
    <property type="entry name" value="DsrEFH-like"/>
    <property type="match status" value="1"/>
</dbReference>
<keyword evidence="2" id="KW-1185">Reference proteome</keyword>
<dbReference type="Proteomes" id="UP001596432">
    <property type="component" value="Unassembled WGS sequence"/>
</dbReference>
<protein>
    <submittedName>
        <fullName evidence="1">DsrE family protein</fullName>
    </submittedName>
</protein>
<dbReference type="InterPro" id="IPR003787">
    <property type="entry name" value="Sulphur_relay_DsrE/F-like"/>
</dbReference>
<dbReference type="RefSeq" id="WP_274325392.1">
    <property type="nucleotide sequence ID" value="NZ_CP118158.1"/>
</dbReference>
<dbReference type="AlphaFoldDB" id="A0ABD5XXG8"/>
<organism evidence="1 2">
    <name type="scientific">Halosimplex aquaticum</name>
    <dbReference type="NCBI Taxonomy" id="3026162"/>
    <lineage>
        <taxon>Archaea</taxon>
        <taxon>Methanobacteriati</taxon>
        <taxon>Methanobacteriota</taxon>
        <taxon>Stenosarchaea group</taxon>
        <taxon>Halobacteria</taxon>
        <taxon>Halobacteriales</taxon>
        <taxon>Haloarculaceae</taxon>
        <taxon>Halosimplex</taxon>
    </lineage>
</organism>